<dbReference type="OrthoDB" id="9802228at2"/>
<dbReference type="PANTHER" id="PTHR34135:SF2">
    <property type="entry name" value="LYSOZYME"/>
    <property type="match status" value="1"/>
</dbReference>
<keyword evidence="3 4" id="KW-0326">Glycosidase</keyword>
<name>A0A2T6BG40_9BACL</name>
<keyword evidence="2 4" id="KW-0378">Hydrolase</keyword>
<dbReference type="SUPFAM" id="SSF51445">
    <property type="entry name" value="(Trans)glycosidases"/>
    <property type="match status" value="1"/>
</dbReference>
<comment type="similarity">
    <text evidence="1 4">Belongs to the glycosyl hydrolase 25 family.</text>
</comment>
<dbReference type="SMART" id="SM00641">
    <property type="entry name" value="Glyco_25"/>
    <property type="match status" value="1"/>
</dbReference>
<proteinExistence type="inferred from homology"/>
<dbReference type="InterPro" id="IPR018077">
    <property type="entry name" value="Glyco_hydro_fam25_subgr"/>
</dbReference>
<evidence type="ECO:0000256" key="1">
    <source>
        <dbReference type="ARBA" id="ARBA00010646"/>
    </source>
</evidence>
<dbReference type="Proteomes" id="UP000244240">
    <property type="component" value="Unassembled WGS sequence"/>
</dbReference>
<dbReference type="Pfam" id="PF01183">
    <property type="entry name" value="Glyco_hydro_25"/>
    <property type="match status" value="1"/>
</dbReference>
<dbReference type="PROSITE" id="PS00953">
    <property type="entry name" value="GLYCOSYL_HYDROL_F25_1"/>
    <property type="match status" value="1"/>
</dbReference>
<accession>A0A2T6BG40</accession>
<gene>
    <name evidence="5" type="ORF">C8P63_12338</name>
</gene>
<comment type="catalytic activity">
    <reaction evidence="4">
        <text>Hydrolysis of (1-&gt;4)-beta-linkages between N-acetylmuramic acid and N-acetyl-D-glucosamine residues in a peptidoglycan and between N-acetyl-D-glucosamine residues in chitodextrins.</text>
        <dbReference type="EC" id="3.2.1.17"/>
    </reaction>
</comment>
<dbReference type="GO" id="GO:0009253">
    <property type="term" value="P:peptidoglycan catabolic process"/>
    <property type="evidence" value="ECO:0007669"/>
    <property type="project" value="InterPro"/>
</dbReference>
<dbReference type="InterPro" id="IPR008270">
    <property type="entry name" value="Glyco_hydro_25_AS"/>
</dbReference>
<organism evidence="5 6">
    <name type="scientific">Melghirimyces profundicolus</name>
    <dbReference type="NCBI Taxonomy" id="1242148"/>
    <lineage>
        <taxon>Bacteria</taxon>
        <taxon>Bacillati</taxon>
        <taxon>Bacillota</taxon>
        <taxon>Bacilli</taxon>
        <taxon>Bacillales</taxon>
        <taxon>Thermoactinomycetaceae</taxon>
        <taxon>Melghirimyces</taxon>
    </lineage>
</organism>
<evidence type="ECO:0000313" key="6">
    <source>
        <dbReference type="Proteomes" id="UP000244240"/>
    </source>
</evidence>
<dbReference type="RefSeq" id="WP_108025415.1">
    <property type="nucleotide sequence ID" value="NZ_QBKR01000023.1"/>
</dbReference>
<evidence type="ECO:0000256" key="2">
    <source>
        <dbReference type="ARBA" id="ARBA00022801"/>
    </source>
</evidence>
<keyword evidence="6" id="KW-1185">Reference proteome</keyword>
<evidence type="ECO:0000256" key="4">
    <source>
        <dbReference type="RuleBase" id="RU361176"/>
    </source>
</evidence>
<dbReference type="EMBL" id="QBKR01000023">
    <property type="protein sequence ID" value="PTX55016.1"/>
    <property type="molecule type" value="Genomic_DNA"/>
</dbReference>
<dbReference type="EC" id="3.2.1.17" evidence="4"/>
<comment type="caution">
    <text evidence="5">The sequence shown here is derived from an EMBL/GenBank/DDBJ whole genome shotgun (WGS) entry which is preliminary data.</text>
</comment>
<reference evidence="5 6" key="1">
    <citation type="submission" date="2018-04" db="EMBL/GenBank/DDBJ databases">
        <title>Genomic Encyclopedia of Archaeal and Bacterial Type Strains, Phase II (KMG-II): from individual species to whole genera.</title>
        <authorList>
            <person name="Goeker M."/>
        </authorList>
    </citation>
    <scope>NUCLEOTIDE SEQUENCE [LARGE SCALE GENOMIC DNA]</scope>
    <source>
        <strain evidence="5 6">DSM 45787</strain>
    </source>
</reference>
<dbReference type="PROSITE" id="PS51904">
    <property type="entry name" value="GLYCOSYL_HYDROL_F25_2"/>
    <property type="match status" value="1"/>
</dbReference>
<sequence length="211" mass="24897">MAQRPVCQRYKVKGLDVSHHQGKIDWQQVKEADRIYFVYLKATEGHDFVDHRFISNWKEAKAAGFDVGAYHFFSMRSSGERQAQNFIRTVPKEADSLPPVIDVEVHLNHDPVKVRRELRRLASELKAHYDKRPMLYVTYDTYERYIKGHFQESDLWIRDIYTPPTLSKGQWILWQYHNRDRMKGVNTSVDMNAFNGDMVAYKRWVKGGASE</sequence>
<dbReference type="AlphaFoldDB" id="A0A2T6BG40"/>
<dbReference type="InterPro" id="IPR002053">
    <property type="entry name" value="Glyco_hydro_25"/>
</dbReference>
<dbReference type="Gene3D" id="3.20.20.80">
    <property type="entry name" value="Glycosidases"/>
    <property type="match status" value="1"/>
</dbReference>
<dbReference type="GO" id="GO:0003796">
    <property type="term" value="F:lysozyme activity"/>
    <property type="evidence" value="ECO:0007669"/>
    <property type="project" value="UniProtKB-EC"/>
</dbReference>
<dbReference type="InterPro" id="IPR017853">
    <property type="entry name" value="GH"/>
</dbReference>
<dbReference type="PANTHER" id="PTHR34135">
    <property type="entry name" value="LYSOZYME"/>
    <property type="match status" value="1"/>
</dbReference>
<evidence type="ECO:0000313" key="5">
    <source>
        <dbReference type="EMBL" id="PTX55016.1"/>
    </source>
</evidence>
<dbReference type="GO" id="GO:0016998">
    <property type="term" value="P:cell wall macromolecule catabolic process"/>
    <property type="evidence" value="ECO:0007669"/>
    <property type="project" value="InterPro"/>
</dbReference>
<protein>
    <recommendedName>
        <fullName evidence="4">Lysozyme</fullName>
        <ecNumber evidence="4">3.2.1.17</ecNumber>
    </recommendedName>
</protein>
<dbReference type="GO" id="GO:0016052">
    <property type="term" value="P:carbohydrate catabolic process"/>
    <property type="evidence" value="ECO:0007669"/>
    <property type="project" value="TreeGrafter"/>
</dbReference>
<evidence type="ECO:0000256" key="3">
    <source>
        <dbReference type="ARBA" id="ARBA00023295"/>
    </source>
</evidence>